<evidence type="ECO:0000313" key="2">
    <source>
        <dbReference type="EMBL" id="MBO2007302.1"/>
    </source>
</evidence>
<organism evidence="2">
    <name type="scientific">Serratia marcescens</name>
    <dbReference type="NCBI Taxonomy" id="615"/>
    <lineage>
        <taxon>Bacteria</taxon>
        <taxon>Pseudomonadati</taxon>
        <taxon>Pseudomonadota</taxon>
        <taxon>Gammaproteobacteria</taxon>
        <taxon>Enterobacterales</taxon>
        <taxon>Yersiniaceae</taxon>
        <taxon>Serratia</taxon>
    </lineage>
</organism>
<accession>A0A939STS4</accession>
<evidence type="ECO:0000256" key="1">
    <source>
        <dbReference type="SAM" id="MobiDB-lite"/>
    </source>
</evidence>
<feature type="region of interest" description="Disordered" evidence="1">
    <location>
        <begin position="1"/>
        <end position="27"/>
    </location>
</feature>
<dbReference type="AlphaFoldDB" id="A0A939STS4"/>
<reference evidence="2" key="1">
    <citation type="submission" date="2021-03" db="EMBL/GenBank/DDBJ databases">
        <title>Molecular epidemiology and mechanisms of colistin and carbapenem resistance in Enterobacteriaceae from clinical isolates, the environment and porcine samples in Pretoria, South Africa.</title>
        <authorList>
            <person name="Bogoshi D."/>
            <person name="Mbelle N.M."/>
            <person name="Naidoo V."/>
            <person name="Osei Sekyere J."/>
        </authorList>
    </citation>
    <scope>NUCLEOTIDE SEQUENCE</scope>
    <source>
        <strain evidence="2">C080</strain>
    </source>
</reference>
<dbReference type="EMBL" id="JAGETR010000169">
    <property type="protein sequence ID" value="MBO2007302.1"/>
    <property type="molecule type" value="Genomic_DNA"/>
</dbReference>
<protein>
    <submittedName>
        <fullName evidence="2">Uncharacterized protein</fullName>
    </submittedName>
</protein>
<gene>
    <name evidence="2" type="ORF">J4732_19955</name>
</gene>
<sequence>MHNTLVTHPARPVRHGGAMQDSQQARHGRYRLPKLQSRLHPHWDDDLYQRIDKPL</sequence>
<name>A0A939STS4_SERMA</name>
<comment type="caution">
    <text evidence="2">The sequence shown here is derived from an EMBL/GenBank/DDBJ whole genome shotgun (WGS) entry which is preliminary data.</text>
</comment>
<proteinExistence type="predicted"/>